<feature type="region of interest" description="Disordered" evidence="1">
    <location>
        <begin position="608"/>
        <end position="628"/>
    </location>
</feature>
<dbReference type="SUPFAM" id="SSF82171">
    <property type="entry name" value="DPP6 N-terminal domain-like"/>
    <property type="match status" value="1"/>
</dbReference>
<evidence type="ECO:0000256" key="1">
    <source>
        <dbReference type="SAM" id="MobiDB-lite"/>
    </source>
</evidence>
<reference evidence="2 3" key="1">
    <citation type="submission" date="2019-01" db="EMBL/GenBank/DDBJ databases">
        <title>Nuclear Genome Assembly of the Microalgal Biofuel strain Nannochloropsis salina CCMP1776.</title>
        <authorList>
            <person name="Hovde B."/>
        </authorList>
    </citation>
    <scope>NUCLEOTIDE SEQUENCE [LARGE SCALE GENOMIC DNA]</scope>
    <source>
        <strain evidence="2 3">CCMP1776</strain>
    </source>
</reference>
<sequence length="788" mass="83690">MAEFFRGTRKYCVVLNSLQHMKEMAGPSTSVTTYNARKKPAGCIEETPIIQRLLGSNSAWLRIWNEDIEGEDIDSEIAFSPQGRYAAVSLQGGSVLIWDLSTLPHVVLRLDLPPHMPLQTQATVPRRGSKSRGRGGRGRGRGGGSSGDRAIENDVEYVVVGLSWSSRAHKLLVTYHQRGGGSASSSYLCLWHLPSAAVEGHAYFPDCLIGSAQLSPVDDSLCAYFLSGSVCLRLQQLRGSQPAQEGREVLLSPSGEGAGGSQGSGDGHRLGLCAFGRDGRSLFCVSARERRVFKVDTDSLAVLARSPEILAGAKLVVLKTLVSRDGSCLFVFSNRAAHLLETHGLRAAEAVGDFGAIKVEWGCWSVGPSRSLGPGEGGGSEEERRDLQQLVVVGVPCPFSRDSVQERLFVWRVRRLGSGLNGRGGEGGREDEEEGLEGGGTEGLPEVDASPDILPGFAGGLQTLELCPGRAAMLGGNCEGGLFLRQESFATGFPGPMYAPGYRILEANKPYLEREEELDRLVTSARDRQEQGGEGGSEGESKPGAGVPAEARAARGRGATLQEGEALSTPEGEGGARLQLLPKPVPVDLCLEEKVVFPVRPFAGRADRRRALGQKEGKEGAGEGGREMGAEGSWGFRDFLPMPPALVNAARKRQALGTKGGIKGVDGGVPLGLIAPNPRFKAVESWAERGKEELKRALAGELAEMERERAGLGKGYTGSQGPLAPEKERAQGPSPPPSLEGSPGEAGRPAPPGGSLPAAPRGEEQKLEVGPVDKPEGDSWDQEKVEER</sequence>
<organism evidence="2 3">
    <name type="scientific">Nannochloropsis salina CCMP1776</name>
    <dbReference type="NCBI Taxonomy" id="1027361"/>
    <lineage>
        <taxon>Eukaryota</taxon>
        <taxon>Sar</taxon>
        <taxon>Stramenopiles</taxon>
        <taxon>Ochrophyta</taxon>
        <taxon>Eustigmatophyceae</taxon>
        <taxon>Eustigmatales</taxon>
        <taxon>Monodopsidaceae</taxon>
        <taxon>Microchloropsis</taxon>
        <taxon>Microchloropsis salina</taxon>
    </lineage>
</organism>
<feature type="compositionally biased region" description="Low complexity" evidence="1">
    <location>
        <begin position="739"/>
        <end position="748"/>
    </location>
</feature>
<comment type="caution">
    <text evidence="2">The sequence shown here is derived from an EMBL/GenBank/DDBJ whole genome shotgun (WGS) entry which is preliminary data.</text>
</comment>
<gene>
    <name evidence="2" type="ORF">NSK_002514</name>
</gene>
<feature type="compositionally biased region" description="Basic and acidic residues" evidence="1">
    <location>
        <begin position="761"/>
        <end position="788"/>
    </location>
</feature>
<feature type="region of interest" description="Disordered" evidence="1">
    <location>
        <begin position="524"/>
        <end position="578"/>
    </location>
</feature>
<dbReference type="OrthoDB" id="10420500at2759"/>
<dbReference type="EMBL" id="SDOX01000009">
    <property type="protein sequence ID" value="TFJ86306.1"/>
    <property type="molecule type" value="Genomic_DNA"/>
</dbReference>
<protein>
    <submittedName>
        <fullName evidence="2">Uncharacterized protein</fullName>
    </submittedName>
</protein>
<dbReference type="Proteomes" id="UP000355283">
    <property type="component" value="Unassembled WGS sequence"/>
</dbReference>
<evidence type="ECO:0000313" key="3">
    <source>
        <dbReference type="Proteomes" id="UP000355283"/>
    </source>
</evidence>
<feature type="compositionally biased region" description="Basic residues" evidence="1">
    <location>
        <begin position="127"/>
        <end position="140"/>
    </location>
</feature>
<proteinExistence type="predicted"/>
<name>A0A4D9D4J0_9STRA</name>
<feature type="compositionally biased region" description="Low complexity" evidence="1">
    <location>
        <begin position="544"/>
        <end position="559"/>
    </location>
</feature>
<dbReference type="InterPro" id="IPR015943">
    <property type="entry name" value="WD40/YVTN_repeat-like_dom_sf"/>
</dbReference>
<dbReference type="AlphaFoldDB" id="A0A4D9D4J0"/>
<dbReference type="Gene3D" id="2.130.10.10">
    <property type="entry name" value="YVTN repeat-like/Quinoprotein amine dehydrogenase"/>
    <property type="match status" value="1"/>
</dbReference>
<feature type="region of interest" description="Disordered" evidence="1">
    <location>
        <begin position="705"/>
        <end position="788"/>
    </location>
</feature>
<keyword evidence="3" id="KW-1185">Reference proteome</keyword>
<accession>A0A4D9D4J0</accession>
<evidence type="ECO:0000313" key="2">
    <source>
        <dbReference type="EMBL" id="TFJ86306.1"/>
    </source>
</evidence>
<feature type="region of interest" description="Disordered" evidence="1">
    <location>
        <begin position="421"/>
        <end position="448"/>
    </location>
</feature>
<feature type="region of interest" description="Disordered" evidence="1">
    <location>
        <begin position="118"/>
        <end position="148"/>
    </location>
</feature>